<proteinExistence type="predicted"/>
<dbReference type="EMBL" id="CP137640">
    <property type="protein sequence ID" value="WVX84411.1"/>
    <property type="molecule type" value="Genomic_DNA"/>
</dbReference>
<name>A0ABZ2CPV9_9BACI</name>
<dbReference type="Proteomes" id="UP001357223">
    <property type="component" value="Chromosome"/>
</dbReference>
<accession>A0ABZ2CPV9</accession>
<protein>
    <submittedName>
        <fullName evidence="1">Uncharacterized protein</fullName>
    </submittedName>
</protein>
<reference evidence="1 2" key="1">
    <citation type="submission" date="2023-10" db="EMBL/GenBank/DDBJ databases">
        <title>Niallia locisalis sp.nov. isolated from a salt pond sample.</title>
        <authorList>
            <person name="Li X.-J."/>
            <person name="Dong L."/>
        </authorList>
    </citation>
    <scope>NUCLEOTIDE SEQUENCE [LARGE SCALE GENOMIC DNA]</scope>
    <source>
        <strain evidence="1 2">DSM 29761</strain>
    </source>
</reference>
<evidence type="ECO:0000313" key="1">
    <source>
        <dbReference type="EMBL" id="WVX84411.1"/>
    </source>
</evidence>
<gene>
    <name evidence="1" type="ORF">R4Z09_15370</name>
</gene>
<evidence type="ECO:0000313" key="2">
    <source>
        <dbReference type="Proteomes" id="UP001357223"/>
    </source>
</evidence>
<sequence>MSSVQVNAITLEDPDTPNSFTIEILPWTMVNHIIPNRSIFTITDVETGMQFTVQRRAGSMHADVQPLTYKDTKIMKKIYNGKWSWKRRAILVVTKDQMLAASMHGMPHGAGALKNGFPGHFCVHFLGSTTHGSKHEDLSHKLMILRAGGKLDDYLNVISPSQIVNVFEAAVNQGDQKIVGMIVENSNKQKQLQKRLKKINVIRFDDKSLAINEGKDDIISQQINLKATIYHSDNGQERKNLKLMFWKDVVSGQWKIDDEIIEAL</sequence>
<keyword evidence="2" id="KW-1185">Reference proteome</keyword>
<organism evidence="1 2">
    <name type="scientific">Niallia oryzisoli</name>
    <dbReference type="NCBI Taxonomy" id="1737571"/>
    <lineage>
        <taxon>Bacteria</taxon>
        <taxon>Bacillati</taxon>
        <taxon>Bacillota</taxon>
        <taxon>Bacilli</taxon>
        <taxon>Bacillales</taxon>
        <taxon>Bacillaceae</taxon>
        <taxon>Niallia</taxon>
    </lineage>
</organism>